<dbReference type="RefSeq" id="WP_303308028.1">
    <property type="nucleotide sequence ID" value="NZ_JAODOP010000004.1"/>
</dbReference>
<dbReference type="Gene3D" id="1.25.40.390">
    <property type="match status" value="1"/>
</dbReference>
<keyword evidence="3 6" id="KW-0732">Signal</keyword>
<name>A0ABU7XZ26_9FLAO</name>
<protein>
    <submittedName>
        <fullName evidence="8">RagB/SusD family nutrient uptake outer membrane protein</fullName>
    </submittedName>
</protein>
<dbReference type="EMBL" id="JAODOP010000004">
    <property type="protein sequence ID" value="MEF3835749.1"/>
    <property type="molecule type" value="Genomic_DNA"/>
</dbReference>
<sequence length="497" mass="56071">MKNRFKNVLILSFLFALFMLTVGCEDELESKVFSDLTPENFFQTEKDFNAALVALYSSFSIDWGAEDPGVGIWYANLYNANNRTYVMRSMLTTDELWNDWDADILNFTWGPATFSGTGASAYSRIRYVARATDIIDKIEKSSVNNLIKNRYLAEAKTLRAWLMYILYDFFGPVNAKIDPETLSDTDITPRWSDDAYTGVIEQDLLDAISTEELPEKYNGTGDWGRASKGLARTLLLKLYMHKKAWVNAEAIGKDIVNSGAYTLNSSYEDIFITSGNNELIYAIVSNDAVPNWFMQHLFPGGYAQGLAGTTSIERGGGWYGYSMPWEFYDKFENGDLRTNTIISEYTNSGGEFVDRDNGLRGAIPLKYTSIQGNGPSYSVDWVIYRYADVLLSVAEAINEQRGPSDAYQYVNQVRDRAGVSSWSGLTQDQFRDAILDERGRELFCEGHRRQDLIRHGKFIEKAVERGATSASSKHILFPIPSDVILEGNGIIEQNPDY</sequence>
<feature type="signal peptide" evidence="6">
    <location>
        <begin position="1"/>
        <end position="24"/>
    </location>
</feature>
<dbReference type="PROSITE" id="PS51257">
    <property type="entry name" value="PROKAR_LIPOPROTEIN"/>
    <property type="match status" value="1"/>
</dbReference>
<evidence type="ECO:0000256" key="4">
    <source>
        <dbReference type="ARBA" id="ARBA00023136"/>
    </source>
</evidence>
<evidence type="ECO:0000256" key="1">
    <source>
        <dbReference type="ARBA" id="ARBA00004442"/>
    </source>
</evidence>
<dbReference type="InterPro" id="IPR012944">
    <property type="entry name" value="SusD_RagB_dom"/>
</dbReference>
<dbReference type="InterPro" id="IPR011990">
    <property type="entry name" value="TPR-like_helical_dom_sf"/>
</dbReference>
<evidence type="ECO:0000313" key="9">
    <source>
        <dbReference type="Proteomes" id="UP001337305"/>
    </source>
</evidence>
<comment type="caution">
    <text evidence="8">The sequence shown here is derived from an EMBL/GenBank/DDBJ whole genome shotgun (WGS) entry which is preliminary data.</text>
</comment>
<evidence type="ECO:0000256" key="3">
    <source>
        <dbReference type="ARBA" id="ARBA00022729"/>
    </source>
</evidence>
<feature type="domain" description="RagB/SusD" evidence="7">
    <location>
        <begin position="370"/>
        <end position="461"/>
    </location>
</feature>
<dbReference type="Proteomes" id="UP001337305">
    <property type="component" value="Unassembled WGS sequence"/>
</dbReference>
<comment type="similarity">
    <text evidence="2">Belongs to the SusD family.</text>
</comment>
<evidence type="ECO:0000256" key="6">
    <source>
        <dbReference type="SAM" id="SignalP"/>
    </source>
</evidence>
<keyword evidence="9" id="KW-1185">Reference proteome</keyword>
<comment type="subcellular location">
    <subcellularLocation>
        <location evidence="1">Cell outer membrane</location>
    </subcellularLocation>
</comment>
<evidence type="ECO:0000313" key="8">
    <source>
        <dbReference type="EMBL" id="MEF3835749.1"/>
    </source>
</evidence>
<feature type="chain" id="PRO_5047535314" evidence="6">
    <location>
        <begin position="25"/>
        <end position="497"/>
    </location>
</feature>
<reference evidence="8 9" key="1">
    <citation type="submission" date="2022-09" db="EMBL/GenBank/DDBJ databases">
        <title>Genome sequencing of Flavivirga sp. MEBiC05379.</title>
        <authorList>
            <person name="Oh H.-M."/>
            <person name="Kwon K.K."/>
            <person name="Park M.J."/>
            <person name="Yang S.-H."/>
        </authorList>
    </citation>
    <scope>NUCLEOTIDE SEQUENCE [LARGE SCALE GENOMIC DNA]</scope>
    <source>
        <strain evidence="8 9">MEBiC05379</strain>
    </source>
</reference>
<evidence type="ECO:0000259" key="7">
    <source>
        <dbReference type="Pfam" id="PF07980"/>
    </source>
</evidence>
<evidence type="ECO:0000256" key="2">
    <source>
        <dbReference type="ARBA" id="ARBA00006275"/>
    </source>
</evidence>
<evidence type="ECO:0000256" key="5">
    <source>
        <dbReference type="ARBA" id="ARBA00023237"/>
    </source>
</evidence>
<proteinExistence type="inferred from homology"/>
<dbReference type="SUPFAM" id="SSF48452">
    <property type="entry name" value="TPR-like"/>
    <property type="match status" value="1"/>
</dbReference>
<organism evidence="8 9">
    <name type="scientific">Flavivirga spongiicola</name>
    <dbReference type="NCBI Taxonomy" id="421621"/>
    <lineage>
        <taxon>Bacteria</taxon>
        <taxon>Pseudomonadati</taxon>
        <taxon>Bacteroidota</taxon>
        <taxon>Flavobacteriia</taxon>
        <taxon>Flavobacteriales</taxon>
        <taxon>Flavobacteriaceae</taxon>
        <taxon>Flavivirga</taxon>
    </lineage>
</organism>
<keyword evidence="4" id="KW-0472">Membrane</keyword>
<keyword evidence="5" id="KW-0998">Cell outer membrane</keyword>
<accession>A0ABU7XZ26</accession>
<dbReference type="Pfam" id="PF07980">
    <property type="entry name" value="SusD_RagB"/>
    <property type="match status" value="1"/>
</dbReference>
<gene>
    <name evidence="8" type="ORF">N1F79_21670</name>
</gene>